<comment type="caution">
    <text evidence="1">The sequence shown here is derived from an EMBL/GenBank/DDBJ whole genome shotgun (WGS) entry which is preliminary data.</text>
</comment>
<dbReference type="EMBL" id="JYIT01000061">
    <property type="protein sequence ID" value="KJL26761.1"/>
    <property type="molecule type" value="Genomic_DNA"/>
</dbReference>
<reference evidence="1 2" key="1">
    <citation type="submission" date="2015-02" db="EMBL/GenBank/DDBJ databases">
        <title>Draft genome sequences of ten Microbacterium spp. with emphasis on heavy metal contaminated environments.</title>
        <authorList>
            <person name="Corretto E."/>
        </authorList>
    </citation>
    <scope>NUCLEOTIDE SEQUENCE [LARGE SCALE GENOMIC DNA]</scope>
    <source>
        <strain evidence="1 2">DSM 23848</strain>
    </source>
</reference>
<name>A0A0F0L5G7_9MICO</name>
<evidence type="ECO:0000313" key="1">
    <source>
        <dbReference type="EMBL" id="KJL26761.1"/>
    </source>
</evidence>
<dbReference type="Proteomes" id="UP000033448">
    <property type="component" value="Unassembled WGS sequence"/>
</dbReference>
<gene>
    <name evidence="1" type="ORF">RL72_00817</name>
</gene>
<dbReference type="PATRIC" id="fig|582680.7.peg.845"/>
<accession>A0A0F0L5G7</accession>
<organism evidence="1 2">
    <name type="scientific">Microbacterium azadirachtae</name>
    <dbReference type="NCBI Taxonomy" id="582680"/>
    <lineage>
        <taxon>Bacteria</taxon>
        <taxon>Bacillati</taxon>
        <taxon>Actinomycetota</taxon>
        <taxon>Actinomycetes</taxon>
        <taxon>Micrococcales</taxon>
        <taxon>Microbacteriaceae</taxon>
        <taxon>Microbacterium</taxon>
    </lineage>
</organism>
<keyword evidence="2" id="KW-1185">Reference proteome</keyword>
<dbReference type="AlphaFoldDB" id="A0A0F0L5G7"/>
<protein>
    <submittedName>
        <fullName evidence="1">Uncharacterized protein</fullName>
    </submittedName>
</protein>
<evidence type="ECO:0000313" key="2">
    <source>
        <dbReference type="Proteomes" id="UP000033448"/>
    </source>
</evidence>
<sequence>MTGGIRTVALQGIATAGGTALRAVSGIHRPLAVDARVPRPEGHR</sequence>
<proteinExistence type="predicted"/>